<feature type="region of interest" description="Disordered" evidence="1">
    <location>
        <begin position="44"/>
        <end position="63"/>
    </location>
</feature>
<keyword evidence="2" id="KW-0472">Membrane</keyword>
<dbReference type="Proteomes" id="UP001054846">
    <property type="component" value="Chromosome"/>
</dbReference>
<evidence type="ECO:0000313" key="3">
    <source>
        <dbReference type="EMBL" id="UFP96070.1"/>
    </source>
</evidence>
<keyword evidence="2" id="KW-0812">Transmembrane</keyword>
<keyword evidence="2" id="KW-1133">Transmembrane helix</keyword>
<sequence>MAQNPRDDQDAFLDGLVVGAVIGSVVGGLVASLVAPRLRRNAEIEAPHRSPEPPVSPGVDPGTLEDARRVLDEKIAELNQAIEQTRSRLWSSTQPSPPPEMPS</sequence>
<dbReference type="RefSeq" id="WP_011143528.1">
    <property type="nucleotide sequence ID" value="NZ_CP063845.1"/>
</dbReference>
<name>A0ABY3PR39_9CYAN</name>
<reference evidence="3 4" key="1">
    <citation type="journal article" date="2021" name="Genome Biol. Evol.">
        <title>Complete Genome Sequencing of a Novel Gloeobacter Species from a Waterfall Cave in Mexico.</title>
        <authorList>
            <person name="Saw J.H."/>
            <person name="Cardona T."/>
            <person name="Montejano G."/>
        </authorList>
    </citation>
    <scope>NUCLEOTIDE SEQUENCE [LARGE SCALE GENOMIC DNA]</scope>
    <source>
        <strain evidence="3">MG652769</strain>
    </source>
</reference>
<gene>
    <name evidence="3" type="ORF">ISF26_07630</name>
</gene>
<dbReference type="EMBL" id="CP063845">
    <property type="protein sequence ID" value="UFP96070.1"/>
    <property type="molecule type" value="Genomic_DNA"/>
</dbReference>
<keyword evidence="4" id="KW-1185">Reference proteome</keyword>
<protein>
    <recommendedName>
        <fullName evidence="5">Gas vesicle protein</fullName>
    </recommendedName>
</protein>
<evidence type="ECO:0008006" key="5">
    <source>
        <dbReference type="Google" id="ProtNLM"/>
    </source>
</evidence>
<feature type="transmembrane region" description="Helical" evidence="2">
    <location>
        <begin position="12"/>
        <end position="35"/>
    </location>
</feature>
<evidence type="ECO:0000256" key="1">
    <source>
        <dbReference type="SAM" id="MobiDB-lite"/>
    </source>
</evidence>
<evidence type="ECO:0000256" key="2">
    <source>
        <dbReference type="SAM" id="Phobius"/>
    </source>
</evidence>
<proteinExistence type="predicted"/>
<evidence type="ECO:0000313" key="4">
    <source>
        <dbReference type="Proteomes" id="UP001054846"/>
    </source>
</evidence>
<feature type="region of interest" description="Disordered" evidence="1">
    <location>
        <begin position="83"/>
        <end position="103"/>
    </location>
</feature>
<organism evidence="3 4">
    <name type="scientific">Gloeobacter morelensis MG652769</name>
    <dbReference type="NCBI Taxonomy" id="2781736"/>
    <lineage>
        <taxon>Bacteria</taxon>
        <taxon>Bacillati</taxon>
        <taxon>Cyanobacteriota</taxon>
        <taxon>Cyanophyceae</taxon>
        <taxon>Gloeobacterales</taxon>
        <taxon>Gloeobacteraceae</taxon>
        <taxon>Gloeobacter</taxon>
        <taxon>Gloeobacter morelensis</taxon>
    </lineage>
</organism>
<accession>A0ABY3PR39</accession>
<feature type="compositionally biased region" description="Polar residues" evidence="1">
    <location>
        <begin position="83"/>
        <end position="94"/>
    </location>
</feature>